<accession>A0A9E2L005</accession>
<evidence type="ECO:0000256" key="1">
    <source>
        <dbReference type="SAM" id="SignalP"/>
    </source>
</evidence>
<reference evidence="2" key="1">
    <citation type="journal article" date="2021" name="PeerJ">
        <title>Extensive microbial diversity within the chicken gut microbiome revealed by metagenomics and culture.</title>
        <authorList>
            <person name="Gilroy R."/>
            <person name="Ravi A."/>
            <person name="Getino M."/>
            <person name="Pursley I."/>
            <person name="Horton D.L."/>
            <person name="Alikhan N.F."/>
            <person name="Baker D."/>
            <person name="Gharbi K."/>
            <person name="Hall N."/>
            <person name="Watson M."/>
            <person name="Adriaenssens E.M."/>
            <person name="Foster-Nyarko E."/>
            <person name="Jarju S."/>
            <person name="Secka A."/>
            <person name="Antonio M."/>
            <person name="Oren A."/>
            <person name="Chaudhuri R.R."/>
            <person name="La Ragione R."/>
            <person name="Hildebrand F."/>
            <person name="Pallen M.J."/>
        </authorList>
    </citation>
    <scope>NUCLEOTIDE SEQUENCE</scope>
    <source>
        <strain evidence="2">A6-441</strain>
    </source>
</reference>
<protein>
    <submittedName>
        <fullName evidence="2">DUF4402 domain-containing protein</fullName>
    </submittedName>
</protein>
<organism evidence="2 3">
    <name type="scientific">Candidatus Fusobacterium pullicola</name>
    <dbReference type="NCBI Taxonomy" id="2838601"/>
    <lineage>
        <taxon>Bacteria</taxon>
        <taxon>Fusobacteriati</taxon>
        <taxon>Fusobacteriota</taxon>
        <taxon>Fusobacteriia</taxon>
        <taxon>Fusobacteriales</taxon>
        <taxon>Fusobacteriaceae</taxon>
        <taxon>Fusobacterium</taxon>
    </lineage>
</organism>
<comment type="caution">
    <text evidence="2">The sequence shown here is derived from an EMBL/GenBank/DDBJ whole genome shotgun (WGS) entry which is preliminary data.</text>
</comment>
<dbReference type="AlphaFoldDB" id="A0A9E2L005"/>
<sequence length="173" mass="18929">MKKILKICSLLFTISTLSLALESYVSTTDEEVEARLKISATVVEDVSVETQSVEFGSVVSGVERSNPKVDGKINITGEIGRGVTIAINHNGNRIDMADNSKQVELKNSKDEKLEGISYYPEFSSGIEKKKITGNKFILNGRTATMNVGGKLVVPKTINTGNYTTNMAIRVYYN</sequence>
<keyword evidence="1" id="KW-0732">Signal</keyword>
<feature type="chain" id="PRO_5039022760" evidence="1">
    <location>
        <begin position="21"/>
        <end position="173"/>
    </location>
</feature>
<evidence type="ECO:0000313" key="2">
    <source>
        <dbReference type="EMBL" id="MBU3843157.1"/>
    </source>
</evidence>
<dbReference type="EMBL" id="JAHLFN010000081">
    <property type="protein sequence ID" value="MBU3843157.1"/>
    <property type="molecule type" value="Genomic_DNA"/>
</dbReference>
<dbReference type="Proteomes" id="UP000724657">
    <property type="component" value="Unassembled WGS sequence"/>
</dbReference>
<reference evidence="2" key="2">
    <citation type="submission" date="2021-04" db="EMBL/GenBank/DDBJ databases">
        <authorList>
            <person name="Gilroy R."/>
        </authorList>
    </citation>
    <scope>NUCLEOTIDE SEQUENCE</scope>
    <source>
        <strain evidence="2">A6-441</strain>
    </source>
</reference>
<gene>
    <name evidence="2" type="ORF">IAA47_09305</name>
</gene>
<feature type="signal peptide" evidence="1">
    <location>
        <begin position="1"/>
        <end position="20"/>
    </location>
</feature>
<evidence type="ECO:0000313" key="3">
    <source>
        <dbReference type="Proteomes" id="UP000724657"/>
    </source>
</evidence>
<name>A0A9E2L005_9FUSO</name>
<proteinExistence type="predicted"/>